<dbReference type="Pfam" id="PF00059">
    <property type="entry name" value="Lectin_C"/>
    <property type="match status" value="1"/>
</dbReference>
<name>A0AAV8YXG5_9CUCU</name>
<dbReference type="PROSITE" id="PS50041">
    <property type="entry name" value="C_TYPE_LECTIN_2"/>
    <property type="match status" value="1"/>
</dbReference>
<protein>
    <recommendedName>
        <fullName evidence="4">C-type lectin domain-containing protein</fullName>
    </recommendedName>
</protein>
<dbReference type="Pfam" id="PF00406">
    <property type="entry name" value="ADK"/>
    <property type="match status" value="1"/>
</dbReference>
<keyword evidence="6" id="KW-1185">Reference proteome</keyword>
<feature type="domain" description="C-type lectin" evidence="4">
    <location>
        <begin position="287"/>
        <end position="352"/>
    </location>
</feature>
<dbReference type="Proteomes" id="UP001162162">
    <property type="component" value="Unassembled WGS sequence"/>
</dbReference>
<dbReference type="GO" id="GO:0019205">
    <property type="term" value="F:nucleobase-containing compound kinase activity"/>
    <property type="evidence" value="ECO:0007669"/>
    <property type="project" value="InterPro"/>
</dbReference>
<dbReference type="InterPro" id="IPR000850">
    <property type="entry name" value="Adenylat/UMP-CMP_kin"/>
</dbReference>
<evidence type="ECO:0000313" key="5">
    <source>
        <dbReference type="EMBL" id="KAJ8955561.1"/>
    </source>
</evidence>
<dbReference type="Gene3D" id="3.10.100.10">
    <property type="entry name" value="Mannose-Binding Protein A, subunit A"/>
    <property type="match status" value="1"/>
</dbReference>
<dbReference type="AlphaFoldDB" id="A0AAV8YXG5"/>
<comment type="caution">
    <text evidence="5">The sequence shown here is derived from an EMBL/GenBank/DDBJ whole genome shotgun (WGS) entry which is preliminary data.</text>
</comment>
<dbReference type="InterPro" id="IPR001304">
    <property type="entry name" value="C-type_lectin-like"/>
</dbReference>
<dbReference type="InterPro" id="IPR016187">
    <property type="entry name" value="CTDL_fold"/>
</dbReference>
<dbReference type="PANTHER" id="PTHR23359">
    <property type="entry name" value="NUCLEOTIDE KINASE"/>
    <property type="match status" value="1"/>
</dbReference>
<dbReference type="GO" id="GO:0005524">
    <property type="term" value="F:ATP binding"/>
    <property type="evidence" value="ECO:0007669"/>
    <property type="project" value="InterPro"/>
</dbReference>
<dbReference type="Gene3D" id="3.40.50.300">
    <property type="entry name" value="P-loop containing nucleotide triphosphate hydrolases"/>
    <property type="match status" value="1"/>
</dbReference>
<sequence>MGLSFSCFDKVDSLERIRYDMRPLKEKGLPIVWLCGQQNTGKRTHGNIIEEKIGCEHISVTHMLRSEGTKDTERGHVIRQSLNLKKSIPDRMVLDILKEHLLKSPTKQGIVISNFPKNAKQADMFLKEIGNVSVILYLYTDTPFLIERAQERSEQELDEESLKKNIETATKDIKTALMKFTAKIENSERRIPKYYKVRTCYKSTLSMIAWTNTATLKGCTEFAKSRNALAFNFSPQEAAKYRQSYARNCQALGCPEIGNSSTLVIDMGYDYYTAYGNWNRDWYKAAYIGLDDIEEEGNFRTVTDTAIRCFRYRAWGPGHPISKHGSEDCVVLDSDRMWRVVPCDIELLALCEFYPVEPLEMAEFEDMTCANISNKRKKKKCNESKDLAKLYNNSTRKDQCAIMNYLDHDDDHDPENDE</sequence>
<accession>A0AAV8YXG5</accession>
<organism evidence="5 6">
    <name type="scientific">Aromia moschata</name>
    <dbReference type="NCBI Taxonomy" id="1265417"/>
    <lineage>
        <taxon>Eukaryota</taxon>
        <taxon>Metazoa</taxon>
        <taxon>Ecdysozoa</taxon>
        <taxon>Arthropoda</taxon>
        <taxon>Hexapoda</taxon>
        <taxon>Insecta</taxon>
        <taxon>Pterygota</taxon>
        <taxon>Neoptera</taxon>
        <taxon>Endopterygota</taxon>
        <taxon>Coleoptera</taxon>
        <taxon>Polyphaga</taxon>
        <taxon>Cucujiformia</taxon>
        <taxon>Chrysomeloidea</taxon>
        <taxon>Cerambycidae</taxon>
        <taxon>Cerambycinae</taxon>
        <taxon>Callichromatini</taxon>
        <taxon>Aromia</taxon>
    </lineage>
</organism>
<dbReference type="SUPFAM" id="SSF52540">
    <property type="entry name" value="P-loop containing nucleoside triphosphate hydrolases"/>
    <property type="match status" value="1"/>
</dbReference>
<dbReference type="InterPro" id="IPR027417">
    <property type="entry name" value="P-loop_NTPase"/>
</dbReference>
<evidence type="ECO:0000259" key="4">
    <source>
        <dbReference type="PROSITE" id="PS50041"/>
    </source>
</evidence>
<dbReference type="GO" id="GO:0006139">
    <property type="term" value="P:nucleobase-containing compound metabolic process"/>
    <property type="evidence" value="ECO:0007669"/>
    <property type="project" value="InterPro"/>
</dbReference>
<proteinExistence type="predicted"/>
<keyword evidence="2" id="KW-0547">Nucleotide-binding</keyword>
<reference evidence="5" key="1">
    <citation type="journal article" date="2023" name="Insect Mol. Biol.">
        <title>Genome sequencing provides insights into the evolution of gene families encoding plant cell wall-degrading enzymes in longhorned beetles.</title>
        <authorList>
            <person name="Shin N.R."/>
            <person name="Okamura Y."/>
            <person name="Kirsch R."/>
            <person name="Pauchet Y."/>
        </authorList>
    </citation>
    <scope>NUCLEOTIDE SEQUENCE</scope>
    <source>
        <strain evidence="5">AMC_N1</strain>
    </source>
</reference>
<dbReference type="InterPro" id="IPR016186">
    <property type="entry name" value="C-type_lectin-like/link_sf"/>
</dbReference>
<gene>
    <name evidence="5" type="ORF">NQ318_001391</name>
</gene>
<evidence type="ECO:0000256" key="1">
    <source>
        <dbReference type="ARBA" id="ARBA00022679"/>
    </source>
</evidence>
<keyword evidence="1" id="KW-0808">Transferase</keyword>
<evidence type="ECO:0000256" key="2">
    <source>
        <dbReference type="ARBA" id="ARBA00022741"/>
    </source>
</evidence>
<keyword evidence="3" id="KW-0418">Kinase</keyword>
<evidence type="ECO:0000313" key="6">
    <source>
        <dbReference type="Proteomes" id="UP001162162"/>
    </source>
</evidence>
<dbReference type="EMBL" id="JAPWTK010000037">
    <property type="protein sequence ID" value="KAJ8955561.1"/>
    <property type="molecule type" value="Genomic_DNA"/>
</dbReference>
<dbReference type="SUPFAM" id="SSF56436">
    <property type="entry name" value="C-type lectin-like"/>
    <property type="match status" value="1"/>
</dbReference>
<evidence type="ECO:0000256" key="3">
    <source>
        <dbReference type="ARBA" id="ARBA00022777"/>
    </source>
</evidence>